<dbReference type="AlphaFoldDB" id="A0A7I8BHJ7"/>
<feature type="signal peptide" evidence="1">
    <location>
        <begin position="1"/>
        <end position="24"/>
    </location>
</feature>
<dbReference type="RefSeq" id="WP_224032804.1">
    <property type="nucleotide sequence ID" value="NZ_AP023174.1"/>
</dbReference>
<dbReference type="EMBL" id="AP023174">
    <property type="protein sequence ID" value="BCF87711.1"/>
    <property type="molecule type" value="Genomic_DNA"/>
</dbReference>
<keyword evidence="3" id="KW-1185">Reference proteome</keyword>
<feature type="chain" id="PRO_5029494999" description="Lipoprotein" evidence="1">
    <location>
        <begin position="25"/>
        <end position="184"/>
    </location>
</feature>
<accession>A0A7I8BHJ7</accession>
<evidence type="ECO:0000313" key="2">
    <source>
        <dbReference type="EMBL" id="BCF87711.1"/>
    </source>
</evidence>
<evidence type="ECO:0000313" key="3">
    <source>
        <dbReference type="Proteomes" id="UP000510888"/>
    </source>
</evidence>
<dbReference type="KEGG" id="plad:PPGU16_07780"/>
<protein>
    <recommendedName>
        <fullName evidence="4">Lipoprotein</fullName>
    </recommendedName>
</protein>
<reference evidence="2 3" key="1">
    <citation type="journal article" date="2020" name="Genes (Basel)">
        <title>Genomic Comparison of Insect Gut Symbionts from Divergent Burkholderia Subclades.</title>
        <authorList>
            <person name="Takeshita K."/>
            <person name="Kikuchi Y."/>
        </authorList>
    </citation>
    <scope>NUCLEOTIDE SEQUENCE [LARGE SCALE GENOMIC DNA]</scope>
    <source>
        <strain evidence="2 3">PGU16</strain>
    </source>
</reference>
<keyword evidence="1" id="KW-0732">Signal</keyword>
<organism evidence="2 3">
    <name type="scientific">Paraburkholderia largidicola</name>
    <dbReference type="NCBI Taxonomy" id="3014751"/>
    <lineage>
        <taxon>Bacteria</taxon>
        <taxon>Pseudomonadati</taxon>
        <taxon>Pseudomonadota</taxon>
        <taxon>Betaproteobacteria</taxon>
        <taxon>Burkholderiales</taxon>
        <taxon>Burkholderiaceae</taxon>
        <taxon>Paraburkholderia</taxon>
    </lineage>
</organism>
<evidence type="ECO:0000256" key="1">
    <source>
        <dbReference type="SAM" id="SignalP"/>
    </source>
</evidence>
<evidence type="ECO:0008006" key="4">
    <source>
        <dbReference type="Google" id="ProtNLM"/>
    </source>
</evidence>
<proteinExistence type="predicted"/>
<dbReference type="Proteomes" id="UP000510888">
    <property type="component" value="Chromosome 1"/>
</dbReference>
<sequence length="184" mass="19680">MQIVKTLNRVMVLGLLGCSVGAFAAGSAAPKAGECVTRAEVKALDDGFWAHYPSADEFAKYAAHDMKIVSNVADVADINNTEKSGPARAGKLASFLGDHPEYFSAFKSTHDVSFLYYLGRDRHPDAVKVVSSFPDGQCVSMFHYDLTQGQCVAGQRVRALGVSFVKEGGKVALRVVQVAMEGCS</sequence>
<gene>
    <name evidence="2" type="ORF">PPGU16_07780</name>
</gene>
<name>A0A7I8BHJ7_9BURK</name>